<organism evidence="2 3">
    <name type="scientific">Streptomyces cyanogenus</name>
    <dbReference type="NCBI Taxonomy" id="80860"/>
    <lineage>
        <taxon>Bacteria</taxon>
        <taxon>Bacillati</taxon>
        <taxon>Actinomycetota</taxon>
        <taxon>Actinomycetes</taxon>
        <taxon>Kitasatosporales</taxon>
        <taxon>Streptomycetaceae</taxon>
        <taxon>Streptomyces</taxon>
    </lineage>
</organism>
<feature type="region of interest" description="Disordered" evidence="1">
    <location>
        <begin position="1"/>
        <end position="20"/>
    </location>
</feature>
<accession>A0ABX7U583</accession>
<name>A0ABX7U583_STRCY</name>
<evidence type="ECO:0000313" key="3">
    <source>
        <dbReference type="Proteomes" id="UP000663908"/>
    </source>
</evidence>
<sequence>MPAAALGAPPRGRLWPTEYEGESRRRPLTYDEVQALFDAADARPAQIRGHGRKGTLTALRDAAVSVCTTELASWKTT</sequence>
<dbReference type="Proteomes" id="UP000663908">
    <property type="component" value="Chromosome"/>
</dbReference>
<feature type="compositionally biased region" description="Low complexity" evidence="1">
    <location>
        <begin position="1"/>
        <end position="14"/>
    </location>
</feature>
<proteinExistence type="predicted"/>
<evidence type="ECO:0000256" key="1">
    <source>
        <dbReference type="SAM" id="MobiDB-lite"/>
    </source>
</evidence>
<keyword evidence="3" id="KW-1185">Reference proteome</keyword>
<gene>
    <name evidence="2" type="ORF">S1361_37685</name>
</gene>
<evidence type="ECO:0000313" key="2">
    <source>
        <dbReference type="EMBL" id="QTE03129.1"/>
    </source>
</evidence>
<protein>
    <submittedName>
        <fullName evidence="2">Uncharacterized protein</fullName>
    </submittedName>
</protein>
<reference evidence="2 3" key="1">
    <citation type="submission" date="2021-03" db="EMBL/GenBank/DDBJ databases">
        <title>Complete genome sequence of Streptomyces cyanogenus S136, producer of anticancer angucycline landomycin A.</title>
        <authorList>
            <person name="Hrab P."/>
            <person name="Ruckert C."/>
            <person name="Busche T."/>
            <person name="Ostash I."/>
            <person name="Kalinowski J."/>
            <person name="Fedorenko V."/>
            <person name="Yushchuk O."/>
            <person name="Ostash B."/>
        </authorList>
    </citation>
    <scope>NUCLEOTIDE SEQUENCE [LARGE SCALE GENOMIC DNA]</scope>
    <source>
        <strain evidence="2 3">S136</strain>
    </source>
</reference>
<dbReference type="EMBL" id="CP071839">
    <property type="protein sequence ID" value="QTE03129.1"/>
    <property type="molecule type" value="Genomic_DNA"/>
</dbReference>